<evidence type="ECO:0000313" key="1">
    <source>
        <dbReference type="EMBL" id="EEN42601.1"/>
    </source>
</evidence>
<proteinExistence type="predicted"/>
<name>C3ZXY2_BRAFL</name>
<dbReference type="InParanoid" id="C3ZXY2"/>
<dbReference type="AlphaFoldDB" id="C3ZXY2"/>
<accession>C3ZXY2</accession>
<protein>
    <submittedName>
        <fullName evidence="1">Uncharacterized protein</fullName>
    </submittedName>
</protein>
<organism>
    <name type="scientific">Branchiostoma floridae</name>
    <name type="common">Florida lancelet</name>
    <name type="synonym">Amphioxus</name>
    <dbReference type="NCBI Taxonomy" id="7739"/>
    <lineage>
        <taxon>Eukaryota</taxon>
        <taxon>Metazoa</taxon>
        <taxon>Chordata</taxon>
        <taxon>Cephalochordata</taxon>
        <taxon>Leptocardii</taxon>
        <taxon>Amphioxiformes</taxon>
        <taxon>Branchiostomatidae</taxon>
        <taxon>Branchiostoma</taxon>
    </lineage>
</organism>
<dbReference type="EMBL" id="GG666718">
    <property type="protein sequence ID" value="EEN42601.1"/>
    <property type="molecule type" value="Genomic_DNA"/>
</dbReference>
<reference evidence="1" key="1">
    <citation type="journal article" date="2008" name="Nature">
        <title>The amphioxus genome and the evolution of the chordate karyotype.</title>
        <authorList>
            <consortium name="US DOE Joint Genome Institute (JGI-PGF)"/>
            <person name="Putnam N.H."/>
            <person name="Butts T."/>
            <person name="Ferrier D.E.K."/>
            <person name="Furlong R.F."/>
            <person name="Hellsten U."/>
            <person name="Kawashima T."/>
            <person name="Robinson-Rechavi M."/>
            <person name="Shoguchi E."/>
            <person name="Terry A."/>
            <person name="Yu J.-K."/>
            <person name="Benito-Gutierrez E.L."/>
            <person name="Dubchak I."/>
            <person name="Garcia-Fernandez J."/>
            <person name="Gibson-Brown J.J."/>
            <person name="Grigoriev I.V."/>
            <person name="Horton A.C."/>
            <person name="de Jong P.J."/>
            <person name="Jurka J."/>
            <person name="Kapitonov V.V."/>
            <person name="Kohara Y."/>
            <person name="Kuroki Y."/>
            <person name="Lindquist E."/>
            <person name="Lucas S."/>
            <person name="Osoegawa K."/>
            <person name="Pennacchio L.A."/>
            <person name="Salamov A.A."/>
            <person name="Satou Y."/>
            <person name="Sauka-Spengler T."/>
            <person name="Schmutz J."/>
            <person name="Shin-I T."/>
            <person name="Toyoda A."/>
            <person name="Bronner-Fraser M."/>
            <person name="Fujiyama A."/>
            <person name="Holland L.Z."/>
            <person name="Holland P.W.H."/>
            <person name="Satoh N."/>
            <person name="Rokhsar D.S."/>
        </authorList>
    </citation>
    <scope>NUCLEOTIDE SEQUENCE [LARGE SCALE GENOMIC DNA]</scope>
    <source>
        <strain evidence="1">S238N-H82</strain>
        <tissue evidence="1">Testes</tissue>
    </source>
</reference>
<sequence length="119" mass="13631">MMIQQIMKRLIVLMAPSTFSPINTRQECSINRMLFYTLDLTNVPQGKDTKTPICMICLRNCRLLALVSLVLQHFLFYCDTVVFDFNVYSLCKTHFVLCSFASPSAVPSLVTLKSMWPNL</sequence>
<gene>
    <name evidence="1" type="ORF">BRAFLDRAFT_131323</name>
</gene>